<accession>A0A067QMX9</accession>
<dbReference type="Pfam" id="PF17900">
    <property type="entry name" value="Peptidase_M1_N"/>
    <property type="match status" value="1"/>
</dbReference>
<evidence type="ECO:0000256" key="10">
    <source>
        <dbReference type="ARBA" id="ARBA00022801"/>
    </source>
</evidence>
<dbReference type="InterPro" id="IPR050344">
    <property type="entry name" value="Peptidase_M1_aminopeptidases"/>
</dbReference>
<keyword evidence="6 21" id="KW-0645">Protease</keyword>
<dbReference type="STRING" id="136037.A0A067QMX9"/>
<dbReference type="SUPFAM" id="SSF63737">
    <property type="entry name" value="Leukotriene A4 hydrolase N-terminal domain"/>
    <property type="match status" value="1"/>
</dbReference>
<evidence type="ECO:0000313" key="26">
    <source>
        <dbReference type="Proteomes" id="UP000027135"/>
    </source>
</evidence>
<evidence type="ECO:0000256" key="20">
    <source>
        <dbReference type="PIRSR" id="PIRSR634016-4"/>
    </source>
</evidence>
<evidence type="ECO:0000256" key="2">
    <source>
        <dbReference type="ARBA" id="ARBA00004609"/>
    </source>
</evidence>
<dbReference type="PANTHER" id="PTHR11533:SF290">
    <property type="entry name" value="AMINOPEPTIDASE"/>
    <property type="match status" value="1"/>
</dbReference>
<dbReference type="InterPro" id="IPR027268">
    <property type="entry name" value="Peptidase_M4/M1_CTD_sf"/>
</dbReference>
<dbReference type="FunFam" id="2.60.40.1910:FF:000008">
    <property type="entry name" value="Aminopeptidase"/>
    <property type="match status" value="1"/>
</dbReference>
<evidence type="ECO:0000256" key="6">
    <source>
        <dbReference type="ARBA" id="ARBA00022670"/>
    </source>
</evidence>
<keyword evidence="7" id="KW-0812">Transmembrane</keyword>
<evidence type="ECO:0000256" key="8">
    <source>
        <dbReference type="ARBA" id="ARBA00022723"/>
    </source>
</evidence>
<dbReference type="FunFam" id="1.10.390.10:FF:000019">
    <property type="entry name" value="Aminopeptidase"/>
    <property type="match status" value="1"/>
</dbReference>
<dbReference type="EC" id="3.4.11.-" evidence="21"/>
<keyword evidence="26" id="KW-1185">Reference proteome</keyword>
<dbReference type="OMA" id="YFRSWSE"/>
<comment type="cofactor">
    <cofactor evidence="19 21">
        <name>Zn(2+)</name>
        <dbReference type="ChEBI" id="CHEBI:29105"/>
    </cofactor>
    <text evidence="19 21">Binds 1 zinc ion per subunit.</text>
</comment>
<evidence type="ECO:0000256" key="16">
    <source>
        <dbReference type="ARBA" id="ARBA00023180"/>
    </source>
</evidence>
<keyword evidence="16" id="KW-0325">Glycoprotein</keyword>
<name>A0A067QMX9_ZOONE</name>
<feature type="binding site" evidence="19">
    <location>
        <position position="331"/>
    </location>
    <ligand>
        <name>Zn(2+)</name>
        <dbReference type="ChEBI" id="CHEBI:29105"/>
        <note>catalytic</note>
    </ligand>
</feature>
<evidence type="ECO:0000256" key="1">
    <source>
        <dbReference type="ARBA" id="ARBA00004606"/>
    </source>
</evidence>
<feature type="active site" description="Proton acceptor" evidence="18">
    <location>
        <position position="309"/>
    </location>
</feature>
<keyword evidence="11 19" id="KW-0862">Zinc</keyword>
<protein>
    <recommendedName>
        <fullName evidence="21">Aminopeptidase</fullName>
        <ecNumber evidence="21">3.4.11.-</ecNumber>
    </recommendedName>
</protein>
<keyword evidence="10 21" id="KW-0378">Hydrolase</keyword>
<feature type="binding site" evidence="19">
    <location>
        <position position="308"/>
    </location>
    <ligand>
        <name>Zn(2+)</name>
        <dbReference type="ChEBI" id="CHEBI:29105"/>
        <note>catalytic</note>
    </ligand>
</feature>
<dbReference type="Proteomes" id="UP000027135">
    <property type="component" value="Unassembled WGS sequence"/>
</dbReference>
<evidence type="ECO:0000256" key="21">
    <source>
        <dbReference type="RuleBase" id="RU364040"/>
    </source>
</evidence>
<dbReference type="EMBL" id="KK853234">
    <property type="protein sequence ID" value="KDR09587.1"/>
    <property type="molecule type" value="Genomic_DNA"/>
</dbReference>
<comment type="similarity">
    <text evidence="3 21">Belongs to the peptidase M1 family.</text>
</comment>
<feature type="domain" description="Aminopeptidase N-like N-terminal" evidence="24">
    <location>
        <begin position="11"/>
        <end position="203"/>
    </location>
</feature>
<dbReference type="GO" id="GO:0098552">
    <property type="term" value="C:side of membrane"/>
    <property type="evidence" value="ECO:0007669"/>
    <property type="project" value="UniProtKB-KW"/>
</dbReference>
<dbReference type="Gene3D" id="2.60.40.1730">
    <property type="entry name" value="tricorn interacting facor f3 domain"/>
    <property type="match status" value="1"/>
</dbReference>
<dbReference type="Pfam" id="PF01433">
    <property type="entry name" value="Peptidase_M1"/>
    <property type="match status" value="1"/>
</dbReference>
<dbReference type="Pfam" id="PF11838">
    <property type="entry name" value="ERAP1_C"/>
    <property type="match status" value="1"/>
</dbReference>
<evidence type="ECO:0000256" key="12">
    <source>
        <dbReference type="ARBA" id="ARBA00022968"/>
    </source>
</evidence>
<evidence type="ECO:0000256" key="5">
    <source>
        <dbReference type="ARBA" id="ARBA00022622"/>
    </source>
</evidence>
<dbReference type="Gene3D" id="1.25.50.20">
    <property type="match status" value="1"/>
</dbReference>
<evidence type="ECO:0000256" key="15">
    <source>
        <dbReference type="ARBA" id="ARBA00023136"/>
    </source>
</evidence>
<dbReference type="GO" id="GO:0005886">
    <property type="term" value="C:plasma membrane"/>
    <property type="evidence" value="ECO:0007669"/>
    <property type="project" value="UniProtKB-SubCell"/>
</dbReference>
<dbReference type="InterPro" id="IPR001930">
    <property type="entry name" value="Peptidase_M1"/>
</dbReference>
<dbReference type="PRINTS" id="PR00756">
    <property type="entry name" value="ALADIPTASE"/>
</dbReference>
<keyword evidence="4" id="KW-1003">Cell membrane</keyword>
<evidence type="ECO:0000256" key="17">
    <source>
        <dbReference type="ARBA" id="ARBA00023288"/>
    </source>
</evidence>
<keyword evidence="5" id="KW-0336">GPI-anchor</keyword>
<dbReference type="GO" id="GO:0070006">
    <property type="term" value="F:metalloaminopeptidase activity"/>
    <property type="evidence" value="ECO:0007669"/>
    <property type="project" value="TreeGrafter"/>
</dbReference>
<feature type="site" description="Transition state stabilizer" evidence="20">
    <location>
        <position position="394"/>
    </location>
</feature>
<keyword evidence="17" id="KW-0449">Lipoprotein</keyword>
<dbReference type="PANTHER" id="PTHR11533">
    <property type="entry name" value="PROTEASE M1 ZINC METALLOPROTEASE"/>
    <property type="match status" value="1"/>
</dbReference>
<dbReference type="Gene3D" id="1.10.390.10">
    <property type="entry name" value="Neutral Protease Domain 2"/>
    <property type="match status" value="1"/>
</dbReference>
<keyword evidence="15" id="KW-0472">Membrane</keyword>
<proteinExistence type="inferred from homology"/>
<dbReference type="GO" id="GO:0043171">
    <property type="term" value="P:peptide catabolic process"/>
    <property type="evidence" value="ECO:0007669"/>
    <property type="project" value="TreeGrafter"/>
</dbReference>
<evidence type="ECO:0000256" key="11">
    <source>
        <dbReference type="ARBA" id="ARBA00022833"/>
    </source>
</evidence>
<dbReference type="InterPro" id="IPR034016">
    <property type="entry name" value="M1_APN-typ"/>
</dbReference>
<evidence type="ECO:0000259" key="22">
    <source>
        <dbReference type="Pfam" id="PF01433"/>
    </source>
</evidence>
<evidence type="ECO:0000256" key="9">
    <source>
        <dbReference type="ARBA" id="ARBA00022729"/>
    </source>
</evidence>
<gene>
    <name evidence="25" type="ORF">L798_00323</name>
</gene>
<dbReference type="InterPro" id="IPR014782">
    <property type="entry name" value="Peptidase_M1_dom"/>
</dbReference>
<dbReference type="FunFam" id="2.60.40.1730:FF:000012">
    <property type="entry name" value="Aminopeptidase N"/>
    <property type="match status" value="1"/>
</dbReference>
<dbReference type="GO" id="GO:0005737">
    <property type="term" value="C:cytoplasm"/>
    <property type="evidence" value="ECO:0007669"/>
    <property type="project" value="TreeGrafter"/>
</dbReference>
<evidence type="ECO:0000313" key="25">
    <source>
        <dbReference type="EMBL" id="KDR09587.1"/>
    </source>
</evidence>
<reference evidence="25 26" key="1">
    <citation type="journal article" date="2014" name="Nat. Commun.">
        <title>Molecular traces of alternative social organization in a termite genome.</title>
        <authorList>
            <person name="Terrapon N."/>
            <person name="Li C."/>
            <person name="Robertson H.M."/>
            <person name="Ji L."/>
            <person name="Meng X."/>
            <person name="Booth W."/>
            <person name="Chen Z."/>
            <person name="Childers C.P."/>
            <person name="Glastad K.M."/>
            <person name="Gokhale K."/>
            <person name="Gowin J."/>
            <person name="Gronenberg W."/>
            <person name="Hermansen R.A."/>
            <person name="Hu H."/>
            <person name="Hunt B.G."/>
            <person name="Huylmans A.K."/>
            <person name="Khalil S.M."/>
            <person name="Mitchell R.D."/>
            <person name="Munoz-Torres M.C."/>
            <person name="Mustard J.A."/>
            <person name="Pan H."/>
            <person name="Reese J.T."/>
            <person name="Scharf M.E."/>
            <person name="Sun F."/>
            <person name="Vogel H."/>
            <person name="Xiao J."/>
            <person name="Yang W."/>
            <person name="Yang Z."/>
            <person name="Yang Z."/>
            <person name="Zhou J."/>
            <person name="Zhu J."/>
            <person name="Brent C.S."/>
            <person name="Elsik C.G."/>
            <person name="Goodisman M.A."/>
            <person name="Liberles D.A."/>
            <person name="Roe R.M."/>
            <person name="Vargo E.L."/>
            <person name="Vilcinskas A."/>
            <person name="Wang J."/>
            <person name="Bornberg-Bauer E."/>
            <person name="Korb J."/>
            <person name="Zhang G."/>
            <person name="Liebig J."/>
        </authorList>
    </citation>
    <scope>NUCLEOTIDE SEQUENCE [LARGE SCALE GENOMIC DNA]</scope>
    <source>
        <tissue evidence="25">Whole organism</tissue>
    </source>
</reference>
<evidence type="ECO:0000256" key="4">
    <source>
        <dbReference type="ARBA" id="ARBA00022475"/>
    </source>
</evidence>
<evidence type="ECO:0000256" key="14">
    <source>
        <dbReference type="ARBA" id="ARBA00023049"/>
    </source>
</evidence>
<evidence type="ECO:0000256" key="3">
    <source>
        <dbReference type="ARBA" id="ARBA00010136"/>
    </source>
</evidence>
<dbReference type="Gene3D" id="2.60.40.1910">
    <property type="match status" value="1"/>
</dbReference>
<dbReference type="InterPro" id="IPR024571">
    <property type="entry name" value="ERAP1-like_C_dom"/>
</dbReference>
<evidence type="ECO:0000259" key="24">
    <source>
        <dbReference type="Pfam" id="PF17900"/>
    </source>
</evidence>
<dbReference type="InParanoid" id="A0A067QMX9"/>
<sequence length="804" mass="93706">VTDYRLPTNVKPVHYKITLNPLIEDLDPRTFTGEVQIRVKIIEETDSITLHYNDLSINTISVNRINTETDIAVYHEYDNITHFCTIRINKVENEDVEETFKTNEEYIITINYLGYHRVDMYGFYRSSYKDENGDTVWLATTQFEPGNARRAFPCFDEPAFKATFEISILRKRNLQAISNMPRKNDGNQLYDNFETTRVMPTYLIAFIVSDFVALENDTENFKVWARKGAIEQAQYSFEIGPSLLHAIEEFLLDFKYPMPKMDEVAVPDFSAGAMENWGLTTYRERIILYDKDHATAGTKQQIATVVAHEFAHQWFGDLVSPEWWNYLWLNEGFATYFESFATDMVERDWRLREQFVVRDLQSALAADALSTSHPITQFVDSPNSIRSIFDTISYEKAGSVIRMMEHFLTTEVFKEGLKRYLQIRQYSNANEEHLYDAMNEKFLSTKPELYEDVAKIMHTWTRQPGYPVLTITSEEENQLTITQKRFLLTPTSTAEEDDSLWTIPLTYAVQDSNFDDTSTKQWMRGSSLKISRPTEENRWFIFNPQQTENALSRITNSIADMHSHNHYPTRSKIISLNYHGKCYNKRTHKYDGHHSLYYSRCHYPRWSSEADYIPWYSALNAFSFLNLRLTGTDIYPLFQEYLWKLIQNLYEGLAFEESDADSHVTQLHRSLIIQWACNLEHEHCIETAKQKFSTVSNGNTIPANLQSVTYCTALRHGGEEDWDLLWNKYVDSNYATEQSLILGALGCTTNQTLINRYLMMSITNNENIRRQDSASVFSAVYSNPEGFQLAFNFLQNNYDEIANS</sequence>
<feature type="non-terminal residue" evidence="25">
    <location>
        <position position="1"/>
    </location>
</feature>
<feature type="binding site" evidence="19">
    <location>
        <position position="312"/>
    </location>
    <ligand>
        <name>Zn(2+)</name>
        <dbReference type="ChEBI" id="CHEBI:29105"/>
        <note>catalytic</note>
    </ligand>
</feature>
<feature type="domain" description="Peptidase M1 membrane alanine aminopeptidase" evidence="22">
    <location>
        <begin position="235"/>
        <end position="460"/>
    </location>
</feature>
<dbReference type="InterPro" id="IPR045357">
    <property type="entry name" value="Aminopeptidase_N-like_N"/>
</dbReference>
<evidence type="ECO:0000256" key="18">
    <source>
        <dbReference type="PIRSR" id="PIRSR634016-1"/>
    </source>
</evidence>
<keyword evidence="9" id="KW-0732">Signal</keyword>
<dbReference type="GO" id="GO:0006508">
    <property type="term" value="P:proteolysis"/>
    <property type="evidence" value="ECO:0007669"/>
    <property type="project" value="UniProtKB-KW"/>
</dbReference>
<dbReference type="GO" id="GO:0005615">
    <property type="term" value="C:extracellular space"/>
    <property type="evidence" value="ECO:0007669"/>
    <property type="project" value="TreeGrafter"/>
</dbReference>
<comment type="subcellular location">
    <subcellularLocation>
        <location evidence="2">Cell membrane</location>
        <topology evidence="2">Lipid-anchor</topology>
        <topology evidence="2">GPI-anchor</topology>
    </subcellularLocation>
    <subcellularLocation>
        <location evidence="1">Membrane</location>
        <topology evidence="1">Single-pass type II membrane protein</topology>
    </subcellularLocation>
</comment>
<dbReference type="AlphaFoldDB" id="A0A067QMX9"/>
<keyword evidence="14 21" id="KW-0482">Metalloprotease</keyword>
<organism evidence="25 26">
    <name type="scientific">Zootermopsis nevadensis</name>
    <name type="common">Dampwood termite</name>
    <dbReference type="NCBI Taxonomy" id="136037"/>
    <lineage>
        <taxon>Eukaryota</taxon>
        <taxon>Metazoa</taxon>
        <taxon>Ecdysozoa</taxon>
        <taxon>Arthropoda</taxon>
        <taxon>Hexapoda</taxon>
        <taxon>Insecta</taxon>
        <taxon>Pterygota</taxon>
        <taxon>Neoptera</taxon>
        <taxon>Polyneoptera</taxon>
        <taxon>Dictyoptera</taxon>
        <taxon>Blattodea</taxon>
        <taxon>Blattoidea</taxon>
        <taxon>Termitoidae</taxon>
        <taxon>Termopsidae</taxon>
        <taxon>Zootermopsis</taxon>
    </lineage>
</organism>
<dbReference type="SUPFAM" id="SSF55486">
    <property type="entry name" value="Metalloproteases ('zincins'), catalytic domain"/>
    <property type="match status" value="1"/>
</dbReference>
<dbReference type="GO" id="GO:0008270">
    <property type="term" value="F:zinc ion binding"/>
    <property type="evidence" value="ECO:0007669"/>
    <property type="project" value="UniProtKB-UniRule"/>
</dbReference>
<evidence type="ECO:0000256" key="7">
    <source>
        <dbReference type="ARBA" id="ARBA00022692"/>
    </source>
</evidence>
<evidence type="ECO:0000256" key="19">
    <source>
        <dbReference type="PIRSR" id="PIRSR634016-3"/>
    </source>
</evidence>
<evidence type="ECO:0000259" key="23">
    <source>
        <dbReference type="Pfam" id="PF11838"/>
    </source>
</evidence>
<keyword evidence="21 25" id="KW-0031">Aminopeptidase</keyword>
<evidence type="ECO:0000256" key="13">
    <source>
        <dbReference type="ARBA" id="ARBA00022989"/>
    </source>
</evidence>
<dbReference type="CDD" id="cd09601">
    <property type="entry name" value="M1_APN-Q_like"/>
    <property type="match status" value="1"/>
</dbReference>
<keyword evidence="13" id="KW-1133">Transmembrane helix</keyword>
<dbReference type="InterPro" id="IPR042097">
    <property type="entry name" value="Aminopeptidase_N-like_N_sf"/>
</dbReference>
<dbReference type="GO" id="GO:0042277">
    <property type="term" value="F:peptide binding"/>
    <property type="evidence" value="ECO:0007669"/>
    <property type="project" value="TreeGrafter"/>
</dbReference>
<keyword evidence="8 19" id="KW-0479">Metal-binding</keyword>
<feature type="domain" description="ERAP1-like C-terminal" evidence="23">
    <location>
        <begin position="606"/>
        <end position="803"/>
    </location>
</feature>
<keyword evidence="12" id="KW-0735">Signal-anchor</keyword>
<dbReference type="eggNOG" id="KOG1046">
    <property type="taxonomic scope" value="Eukaryota"/>
</dbReference>